<gene>
    <name evidence="3" type="ORF">KVH32_18125</name>
</gene>
<comment type="caution">
    <text evidence="3">The sequence shown here is derived from an EMBL/GenBank/DDBJ whole genome shotgun (WGS) entry which is preliminary data.</text>
</comment>
<dbReference type="PANTHER" id="PTHR19857:SF21">
    <property type="entry name" value="ANAPHASE-PROMOTING COMPLEX SUBUNIT 4 WD40 DOMAIN-CONTAINING PROTEIN"/>
    <property type="match status" value="1"/>
</dbReference>
<dbReference type="Gene3D" id="2.130.10.10">
    <property type="entry name" value="YVTN repeat-like/Quinoprotein amine dehydrogenase"/>
    <property type="match status" value="2"/>
</dbReference>
<dbReference type="SUPFAM" id="SSF50969">
    <property type="entry name" value="YVTN repeat-like/Quinoprotein amine dehydrogenase"/>
    <property type="match status" value="1"/>
</dbReference>
<sequence>MSGTDRGALADILLGQVGRDPDGSRRWAEADPYLLRHAVQHAVEGGRLDELLADPEFLVYADPATLIPALPGASGPDALIAATVYRSALEDLPSALPEQRRQYLAISGSRVGARTLARRLSRPFGSPALALEPLFSTGSEIKPAVRAVFDDGDFRVYAVVVARTGGRQVVVTTGTDREGYDTIIRFRDLRTGEPTLPPITITGDREQPGRVSRYQGVIAVSEVDGAAAVVLRSEDGLVVRSVATGEIVREHPTGEGYCLATGVLAGRAVAAVNEEPGILVRDVDTGAPVGPAIPTPSEHVCSLEIGEIGDHPVLVYATRSGRYGDEDPGGTCQVIDLHGGARIGPVHRSSPRSGTAVARLGLHKGRPVVVVGPQHVHTDNKGRRYHPDVEIRDVFTGEERFPAWSQYEGVRALAVTLMDGHAVVVAGNGRGVVTVRDLSGGGEPYELLSVGIARGSVHDLGIARADGRVLILAACDDGKLRVADLSPSDSGPATPSPGHQIGVESIALARVGGHPVVLSGGHLGDLYRRDARTGTRTALLRHGDLRVTDIAVTTVAQHPVAVTGSPRAGVRLHDLASGQPLADYRTPGDDKEWVYSVDVLPMDGRPVIVGAGHGGLVWMWDLLGGECLLRWKVPDGDAHRTVWRALLVDGAPVLAGVQAEYGPSTGHIALYDLASRTRRDVTIKAFEGYSSTQCLAVHEHRGVPLVAFADFEGTLAVWDARTGTLVSRVVNDADTERPQTALACGEVDGRAVCVVGTQAGHLGVHDMLTGERIAGTVLPGGWIRCVDIDDDGLVAVGYGQEVAVLDMGGAVGGGGA</sequence>
<dbReference type="InterPro" id="IPR011047">
    <property type="entry name" value="Quinoprotein_ADH-like_sf"/>
</dbReference>
<organism evidence="3 4">
    <name type="scientific">Streptomyces olivaceus</name>
    <dbReference type="NCBI Taxonomy" id="47716"/>
    <lineage>
        <taxon>Bacteria</taxon>
        <taxon>Bacillati</taxon>
        <taxon>Actinomycetota</taxon>
        <taxon>Actinomycetes</taxon>
        <taxon>Kitasatosporales</taxon>
        <taxon>Streptomycetaceae</taxon>
        <taxon>Streptomyces</taxon>
    </lineage>
</organism>
<dbReference type="EMBL" id="JAHSTP010000006">
    <property type="protein sequence ID" value="MBZ6153061.1"/>
    <property type="molecule type" value="Genomic_DNA"/>
</dbReference>
<dbReference type="PANTHER" id="PTHR19857">
    <property type="entry name" value="MITOCHONDRIAL DIVISION PROTEIN 1-RELATED"/>
    <property type="match status" value="1"/>
</dbReference>
<dbReference type="InterPro" id="IPR051179">
    <property type="entry name" value="WD_repeat_multifunction"/>
</dbReference>
<reference evidence="3 4" key="1">
    <citation type="submission" date="2021-06" db="EMBL/GenBank/DDBJ databases">
        <title>Ecological speciation of a Streptomyces species isolated from different habitats and geographic origins.</title>
        <authorList>
            <person name="Wang J."/>
        </authorList>
    </citation>
    <scope>NUCLEOTIDE SEQUENCE [LARGE SCALE GENOMIC DNA]</scope>
    <source>
        <strain evidence="3 4">FXJ8.012</strain>
    </source>
</reference>
<protein>
    <recommendedName>
        <fullName evidence="5">WD40 repeat domain-containing protein</fullName>
    </recommendedName>
</protein>
<evidence type="ECO:0000313" key="4">
    <source>
        <dbReference type="Proteomes" id="UP000758701"/>
    </source>
</evidence>
<keyword evidence="2" id="KW-0677">Repeat</keyword>
<dbReference type="InterPro" id="IPR015943">
    <property type="entry name" value="WD40/YVTN_repeat-like_dom_sf"/>
</dbReference>
<name>A0ABS7W522_STROV</name>
<evidence type="ECO:0000256" key="2">
    <source>
        <dbReference type="ARBA" id="ARBA00022737"/>
    </source>
</evidence>
<dbReference type="SUPFAM" id="SSF50998">
    <property type="entry name" value="Quinoprotein alcohol dehydrogenase-like"/>
    <property type="match status" value="1"/>
</dbReference>
<evidence type="ECO:0008006" key="5">
    <source>
        <dbReference type="Google" id="ProtNLM"/>
    </source>
</evidence>
<keyword evidence="1" id="KW-0853">WD repeat</keyword>
<proteinExistence type="predicted"/>
<evidence type="ECO:0000256" key="1">
    <source>
        <dbReference type="ARBA" id="ARBA00022574"/>
    </source>
</evidence>
<dbReference type="Proteomes" id="UP000758701">
    <property type="component" value="Unassembled WGS sequence"/>
</dbReference>
<keyword evidence="4" id="KW-1185">Reference proteome</keyword>
<evidence type="ECO:0000313" key="3">
    <source>
        <dbReference type="EMBL" id="MBZ6153061.1"/>
    </source>
</evidence>
<accession>A0ABS7W522</accession>
<dbReference type="RefSeq" id="WP_224309514.1">
    <property type="nucleotide sequence ID" value="NZ_JAHSST010000006.1"/>
</dbReference>
<dbReference type="InterPro" id="IPR011044">
    <property type="entry name" value="Quino_amine_DH_bsu"/>
</dbReference>